<keyword evidence="5" id="KW-1185">Reference proteome</keyword>
<evidence type="ECO:0000313" key="4">
    <source>
        <dbReference type="EMBL" id="MCB7481711.1"/>
    </source>
</evidence>
<keyword evidence="1 2" id="KW-0732">Signal</keyword>
<reference evidence="4" key="1">
    <citation type="submission" date="2021-10" db="EMBL/GenBank/DDBJ databases">
        <title>Gramella sp. ASW11-100T, isolated from marine sediment.</title>
        <authorList>
            <person name="Xia C."/>
        </authorList>
    </citation>
    <scope>NUCLEOTIDE SEQUENCE</scope>
    <source>
        <strain evidence="4">ASW11-100</strain>
    </source>
</reference>
<feature type="domain" description="DUF4174" evidence="3">
    <location>
        <begin position="22"/>
        <end position="137"/>
    </location>
</feature>
<comment type="caution">
    <text evidence="4">The sequence shown here is derived from an EMBL/GenBank/DDBJ whole genome shotgun (WGS) entry which is preliminary data.</text>
</comment>
<sequence>MKKLLIFVLTLITYSTMTSQSIADFQWKNRLIVVFTDSINSQKFQEQLELFKNEMDGFNDRKLKLIHHLPHKKQIVLPEVSEWQDSSFYKKNKKKKAADFEVILIGLDGGVKLRQYRLVETKEIFDLIDSMPMRQSEIRENN</sequence>
<dbReference type="Proteomes" id="UP001139414">
    <property type="component" value="Unassembled WGS sequence"/>
</dbReference>
<dbReference type="RefSeq" id="WP_229340928.1">
    <property type="nucleotide sequence ID" value="NZ_JAJBZG010000005.1"/>
</dbReference>
<evidence type="ECO:0000256" key="2">
    <source>
        <dbReference type="SAM" id="SignalP"/>
    </source>
</evidence>
<gene>
    <name evidence="4" type="ORF">LGQ90_10605</name>
</gene>
<accession>A0A9X1LJW0</accession>
<proteinExistence type="predicted"/>
<organism evidence="4 5">
    <name type="scientific">Christiangramia sediminis</name>
    <dbReference type="NCBI Taxonomy" id="2881336"/>
    <lineage>
        <taxon>Bacteria</taxon>
        <taxon>Pseudomonadati</taxon>
        <taxon>Bacteroidota</taxon>
        <taxon>Flavobacteriia</taxon>
        <taxon>Flavobacteriales</taxon>
        <taxon>Flavobacteriaceae</taxon>
        <taxon>Christiangramia</taxon>
    </lineage>
</organism>
<evidence type="ECO:0000313" key="5">
    <source>
        <dbReference type="Proteomes" id="UP001139414"/>
    </source>
</evidence>
<dbReference type="EMBL" id="JAJBZG010000005">
    <property type="protein sequence ID" value="MCB7481711.1"/>
    <property type="molecule type" value="Genomic_DNA"/>
</dbReference>
<feature type="signal peptide" evidence="2">
    <location>
        <begin position="1"/>
        <end position="23"/>
    </location>
</feature>
<evidence type="ECO:0000259" key="3">
    <source>
        <dbReference type="Pfam" id="PF13778"/>
    </source>
</evidence>
<dbReference type="InterPro" id="IPR025232">
    <property type="entry name" value="DUF4174"/>
</dbReference>
<dbReference type="AlphaFoldDB" id="A0A9X1LJW0"/>
<protein>
    <submittedName>
        <fullName evidence="4">DUF4174 domain-containing protein</fullName>
    </submittedName>
</protein>
<feature type="chain" id="PRO_5040957329" evidence="2">
    <location>
        <begin position="24"/>
        <end position="142"/>
    </location>
</feature>
<dbReference type="Pfam" id="PF13778">
    <property type="entry name" value="DUF4174"/>
    <property type="match status" value="1"/>
</dbReference>
<name>A0A9X1LJW0_9FLAO</name>
<evidence type="ECO:0000256" key="1">
    <source>
        <dbReference type="ARBA" id="ARBA00022729"/>
    </source>
</evidence>